<evidence type="ECO:0000256" key="4">
    <source>
        <dbReference type="ARBA" id="ARBA00011738"/>
    </source>
</evidence>
<evidence type="ECO:0000256" key="12">
    <source>
        <dbReference type="ARBA" id="ARBA00023002"/>
    </source>
</evidence>
<dbReference type="GO" id="GO:0005506">
    <property type="term" value="F:iron ion binding"/>
    <property type="evidence" value="ECO:0007669"/>
    <property type="project" value="InterPro"/>
</dbReference>
<comment type="catalytic activity">
    <reaction evidence="16">
        <text>an aldehyde + O2 + H2O = a carboxylate + H2O2 + H(+)</text>
        <dbReference type="Rhea" id="RHEA:16829"/>
        <dbReference type="ChEBI" id="CHEBI:15377"/>
        <dbReference type="ChEBI" id="CHEBI:15378"/>
        <dbReference type="ChEBI" id="CHEBI:15379"/>
        <dbReference type="ChEBI" id="CHEBI:16240"/>
        <dbReference type="ChEBI" id="CHEBI:17478"/>
        <dbReference type="ChEBI" id="CHEBI:29067"/>
        <dbReference type="EC" id="1.2.3.1"/>
    </reaction>
</comment>
<evidence type="ECO:0000256" key="11">
    <source>
        <dbReference type="ARBA" id="ARBA00022827"/>
    </source>
</evidence>
<comment type="similarity">
    <text evidence="3">Belongs to the xanthine dehydrogenase family.</text>
</comment>
<dbReference type="SUPFAM" id="SSF56003">
    <property type="entry name" value="Molybdenum cofactor-binding domain"/>
    <property type="match status" value="1"/>
</dbReference>
<dbReference type="SUPFAM" id="SSF54292">
    <property type="entry name" value="2Fe-2S ferredoxin-like"/>
    <property type="match status" value="1"/>
</dbReference>
<evidence type="ECO:0000313" key="22">
    <source>
        <dbReference type="EMBL" id="NXX50475.1"/>
    </source>
</evidence>
<dbReference type="NCBIfam" id="TIGR02969">
    <property type="entry name" value="mam_aldehyde_ox"/>
    <property type="match status" value="1"/>
</dbReference>
<evidence type="ECO:0000256" key="17">
    <source>
        <dbReference type="PIRSR" id="PIRSR000127-1"/>
    </source>
</evidence>
<dbReference type="InterPro" id="IPR036318">
    <property type="entry name" value="FAD-bd_PCMH-like_sf"/>
</dbReference>
<dbReference type="InterPro" id="IPR006058">
    <property type="entry name" value="2Fe2S_fd_BS"/>
</dbReference>
<dbReference type="Pfam" id="PF03450">
    <property type="entry name" value="CO_deh_flav_C"/>
    <property type="match status" value="1"/>
</dbReference>
<dbReference type="InterPro" id="IPR036856">
    <property type="entry name" value="Ald_Oxase/Xan_DH_a/b_sf"/>
</dbReference>
<dbReference type="GO" id="GO:0071949">
    <property type="term" value="F:FAD binding"/>
    <property type="evidence" value="ECO:0007669"/>
    <property type="project" value="InterPro"/>
</dbReference>
<dbReference type="InterPro" id="IPR016167">
    <property type="entry name" value="FAD-bd_PCMH_sub1"/>
</dbReference>
<dbReference type="InterPro" id="IPR014313">
    <property type="entry name" value="Aldehyde_oxidase"/>
</dbReference>
<dbReference type="FunFam" id="3.30.43.10:FF:000001">
    <property type="entry name" value="Xanthine dehydrogenase/oxidase"/>
    <property type="match status" value="1"/>
</dbReference>
<dbReference type="FunFam" id="3.30.365.10:FF:000001">
    <property type="entry name" value="Xanthine dehydrogenase oxidase"/>
    <property type="match status" value="1"/>
</dbReference>
<feature type="non-terminal residue" evidence="22">
    <location>
        <position position="1"/>
    </location>
</feature>
<reference evidence="22" key="1">
    <citation type="submission" date="2020-02" db="EMBL/GenBank/DDBJ databases">
        <title>Bird 10,000 Genomes (B10K) Project - Family phase.</title>
        <authorList>
            <person name="Zhang G."/>
        </authorList>
    </citation>
    <scope>NUCLEOTIDE SEQUENCE</scope>
    <source>
        <strain evidence="22">B10K-DU-002-37</strain>
        <tissue evidence="22">Muscle</tissue>
    </source>
</reference>
<feature type="binding site" evidence="19">
    <location>
        <position position="103"/>
    </location>
    <ligand>
        <name>[2Fe-2S] cluster</name>
        <dbReference type="ChEBI" id="CHEBI:190135"/>
        <label>2</label>
    </ligand>
</feature>
<dbReference type="GO" id="GO:0004031">
    <property type="term" value="F:aldehyde oxidase activity"/>
    <property type="evidence" value="ECO:0007669"/>
    <property type="project" value="UniProtKB-EC"/>
</dbReference>
<dbReference type="InterPro" id="IPR016169">
    <property type="entry name" value="FAD-bd_PCMH_sub2"/>
</dbReference>
<feature type="binding site" evidence="19">
    <location>
        <position position="1066"/>
    </location>
    <ligand>
        <name>Mo-molybdopterin</name>
        <dbReference type="ChEBI" id="CHEBI:71302"/>
    </ligand>
    <ligandPart>
        <name>Mo</name>
        <dbReference type="ChEBI" id="CHEBI:28685"/>
    </ligandPart>
</feature>
<dbReference type="SUPFAM" id="SSF55447">
    <property type="entry name" value="CO dehydrogenase flavoprotein C-terminal domain-like"/>
    <property type="match status" value="1"/>
</dbReference>
<sequence>QIVEKNADPEQMLLSYLRKRLRLTGTKYGCGAGGCGACTVMISTYEPASKKIWHYSANACLLPICSLYGAAVTTVEGVGNIKTRIHPVQERLAKCHGSQCGFCTPGMVMSIYTLLRNHPNPTSEQMTTALSGNLCRCTGYRPILDACKTFCEESICCQKKVNGKCCLGEEDDLLDTEEKVSTRLFSADEFQPLDPTQELIFPPELVRMAENQPKRTLVFHGEQMTWISPVSLDELLDLKAAHPKAPLLVGNTSLGPEMKFRGVFHPLVIAPARVPDLTVVKCTDDGLMLGAACSLTLVKEILTNAISELPEEKTKIFCAVLQQLRTLGGEQIRNVASLGGNIMSRKSTSDLNPVLAASNCMLSVASRGRKRQIPLSDIFADGNITPEEILVSVHIPHSRKGEYVSAFRQAPRRENALSIINAGMRLLFEEDTDIIKELSIFFGGDVSATVCAKQTCRTLTGRHWNEQILDEACRLILKEIALLGLASGEKVDYKKTLMVSFFYRFFLEVLQSLKTKDPCLYPGIPMEYMSVLQDFTTTMPQSIQIYQANASQSPQDPIGRPIMHQAGIKHATGEAVYVDDLPSVDGELFLGVVTSSRAHAKILSIDTSEALKGPGVFDVITAHDVPATNEFYYSSDPEVILARNKVICVGQIVCAVVADSDVHAKQAAAKVKIEYERLEPVILTIEEAIKHNSFFEPKRKLEHGNVDQAFEDVDNIIEGEIHIGGQEHFYMETQSVLAVPKGEDKEMDLYVSTQHPAFTQEMVAASLGVPANRIMCHVKRVGGAFGGKLLKTGLLASLAAVAANKTSRAVRLVLSRGDDMLITGGRHPFIGKYKVGFMNDGRIRALDAKYYINGGCTPDESIVVAEVSLLKMDNAYKIPNLRCWAYVCKTNLPSNTAFRGFGFPQSALVTETWITAVADKIGLSAEKVREINMYKEEEQTHFKQKLDPHNLIRCWNECMEKSAYYKRKAAVNEFNKQNYWKKRGIAIVPLKFPFGLGTRYLSQAAALVHIYTDGSVLLTHGGIEMGQGIHTKMIQVASRELKIPMSCIHFCETSTTTVPNACASVGSAGTDVNGMAVKNACQTLLKRLQPIISKNPNGTWNDWIKEAFEQSVSLSATGYFRGYNESMDWEKGEGQPFTYFIYGAACSEVEINCLTGGHKNLRTDIVMDIGCSINPAVDIGQIEGAFVQGIGLYTMEELKYSPEGVLYTRGPNQYKIPAVCDIPEQFRVSLLSSSQNPHAIYASKGIGEAGLFLGCSVFFALRDAISSVRNERGLAKPFALNSPLTAEQIRASCADGFTEMV</sequence>
<feature type="binding site" evidence="19">
    <location>
        <position position="135"/>
    </location>
    <ligand>
        <name>[2Fe-2S] cluster</name>
        <dbReference type="ChEBI" id="CHEBI:190135"/>
        <label>2</label>
    </ligand>
</feature>
<dbReference type="Proteomes" id="UP000627253">
    <property type="component" value="Unassembled WGS sequence"/>
</dbReference>
<dbReference type="Gene3D" id="3.30.465.10">
    <property type="match status" value="1"/>
</dbReference>
<feature type="active site" description="Proton acceptor" evidence="17">
    <location>
        <position position="1248"/>
    </location>
</feature>
<dbReference type="InterPro" id="IPR002888">
    <property type="entry name" value="2Fe-2S-bd"/>
</dbReference>
<keyword evidence="8" id="KW-0285">Flavoprotein</keyword>
<dbReference type="InterPro" id="IPR005107">
    <property type="entry name" value="CO_DH_flav_C"/>
</dbReference>
<feature type="binding site" evidence="19">
    <location>
        <position position="100"/>
    </location>
    <ligand>
        <name>[2Fe-2S] cluster</name>
        <dbReference type="ChEBI" id="CHEBI:190135"/>
        <label>2</label>
    </ligand>
</feature>
<keyword evidence="14 19" id="KW-0411">Iron-sulfur</keyword>
<dbReference type="Pfam" id="PF01315">
    <property type="entry name" value="Ald_Xan_dh_C"/>
    <property type="match status" value="1"/>
</dbReference>
<dbReference type="GO" id="GO:0051537">
    <property type="term" value="F:2 iron, 2 sulfur cluster binding"/>
    <property type="evidence" value="ECO:0007669"/>
    <property type="project" value="UniProtKB-KW"/>
</dbReference>
<dbReference type="SMART" id="SM01008">
    <property type="entry name" value="Ald_Xan_dh_C"/>
    <property type="match status" value="1"/>
</dbReference>
<dbReference type="InterPro" id="IPR016208">
    <property type="entry name" value="Ald_Oxase/xanthine_DH-like"/>
</dbReference>
<comment type="caution">
    <text evidence="22">The sequence shown here is derived from an EMBL/GenBank/DDBJ whole genome shotgun (WGS) entry which is preliminary data.</text>
</comment>
<evidence type="ECO:0000256" key="2">
    <source>
        <dbReference type="ARBA" id="ARBA00004496"/>
    </source>
</evidence>
<feature type="binding site" evidence="19">
    <location>
        <position position="137"/>
    </location>
    <ligand>
        <name>[2Fe-2S] cluster</name>
        <dbReference type="ChEBI" id="CHEBI:190135"/>
        <label>2</label>
    </ligand>
</feature>
<dbReference type="InterPro" id="IPR016166">
    <property type="entry name" value="FAD-bd_PCMH"/>
</dbReference>
<feature type="domain" description="FAD-binding PCMH-type" evidence="21">
    <location>
        <begin position="219"/>
        <end position="400"/>
    </location>
</feature>
<evidence type="ECO:0000256" key="1">
    <source>
        <dbReference type="ARBA" id="ARBA00001974"/>
    </source>
</evidence>
<organism evidence="22 23">
    <name type="scientific">Tricholaema leucomelas</name>
    <name type="common">pied barbet</name>
    <dbReference type="NCBI Taxonomy" id="240729"/>
    <lineage>
        <taxon>Eukaryota</taxon>
        <taxon>Metazoa</taxon>
        <taxon>Chordata</taxon>
        <taxon>Craniata</taxon>
        <taxon>Vertebrata</taxon>
        <taxon>Euteleostomi</taxon>
        <taxon>Archelosauria</taxon>
        <taxon>Archosauria</taxon>
        <taxon>Dinosauria</taxon>
        <taxon>Saurischia</taxon>
        <taxon>Theropoda</taxon>
        <taxon>Coelurosauria</taxon>
        <taxon>Aves</taxon>
        <taxon>Neognathae</taxon>
        <taxon>Neoaves</taxon>
        <taxon>Telluraves</taxon>
        <taxon>Coraciimorphae</taxon>
        <taxon>Piciformes</taxon>
        <taxon>Lybiidae</taxon>
        <taxon>Tricholaema lacrymosa</taxon>
    </lineage>
</organism>
<dbReference type="SUPFAM" id="SSF56176">
    <property type="entry name" value="FAD-binding/transporter-associated domain-like"/>
    <property type="match status" value="1"/>
</dbReference>
<dbReference type="FunFam" id="3.30.365.10:FF:000004">
    <property type="entry name" value="Xanthine dehydrogenase oxidase"/>
    <property type="match status" value="1"/>
</dbReference>
<comment type="cofactor">
    <cofactor evidence="19">
        <name>[2Fe-2S] cluster</name>
        <dbReference type="ChEBI" id="CHEBI:190135"/>
    </cofactor>
    <text evidence="19">Binds 2 [2Fe-2S] clusters.</text>
</comment>
<proteinExistence type="inferred from homology"/>
<evidence type="ECO:0000256" key="10">
    <source>
        <dbReference type="ARBA" id="ARBA00022723"/>
    </source>
</evidence>
<dbReference type="InterPro" id="IPR001041">
    <property type="entry name" value="2Fe-2S_ferredoxin-type"/>
</dbReference>
<feature type="non-terminal residue" evidence="22">
    <location>
        <position position="1301"/>
    </location>
</feature>
<dbReference type="Gene3D" id="3.90.1170.50">
    <property type="entry name" value="Aldehyde oxidase/xanthine dehydrogenase, a/b hammerhead"/>
    <property type="match status" value="1"/>
</dbReference>
<keyword evidence="6" id="KW-0963">Cytoplasm</keyword>
<comment type="subcellular location">
    <subcellularLocation>
        <location evidence="2">Cytoplasm</location>
    </subcellularLocation>
</comment>
<dbReference type="Pfam" id="PF01799">
    <property type="entry name" value="Fer2_2"/>
    <property type="match status" value="1"/>
</dbReference>
<dbReference type="EC" id="1.2.3.1" evidence="5"/>
<comment type="cofactor">
    <cofactor evidence="1 18">
        <name>FAD</name>
        <dbReference type="ChEBI" id="CHEBI:57692"/>
    </cofactor>
</comment>
<dbReference type="InterPro" id="IPR002346">
    <property type="entry name" value="Mopterin_DH_FAD-bd"/>
</dbReference>
<evidence type="ECO:0000256" key="15">
    <source>
        <dbReference type="ARBA" id="ARBA00034078"/>
    </source>
</evidence>
<dbReference type="SUPFAM" id="SSF47741">
    <property type="entry name" value="CO dehydrogenase ISP C-domain like"/>
    <property type="match status" value="1"/>
</dbReference>
<dbReference type="PANTHER" id="PTHR45444">
    <property type="entry name" value="XANTHINE DEHYDROGENASE"/>
    <property type="match status" value="1"/>
</dbReference>
<dbReference type="InterPro" id="IPR036683">
    <property type="entry name" value="CO_DH_flav_C_dom_sf"/>
</dbReference>
<dbReference type="Pfam" id="PF20256">
    <property type="entry name" value="MoCoBD_2"/>
    <property type="match status" value="1"/>
</dbReference>
<comment type="cofactor">
    <cofactor evidence="15">
        <name>[2Fe-2S] cluster</name>
        <dbReference type="ChEBI" id="CHEBI:190135"/>
    </cofactor>
</comment>
<dbReference type="EMBL" id="WAAF01019243">
    <property type="protein sequence ID" value="NXX50475.1"/>
    <property type="molecule type" value="Genomic_DNA"/>
</dbReference>
<comment type="subunit">
    <text evidence="4">Homodimer.</text>
</comment>
<dbReference type="InterPro" id="IPR036010">
    <property type="entry name" value="2Fe-2S_ferredoxin-like_sf"/>
</dbReference>
<keyword evidence="11 18" id="KW-0274">FAD</keyword>
<dbReference type="FunFam" id="3.30.465.10:FF:000004">
    <property type="entry name" value="Xanthine dehydrogenase/oxidase"/>
    <property type="match status" value="1"/>
</dbReference>
<evidence type="ECO:0000259" key="20">
    <source>
        <dbReference type="PROSITE" id="PS51085"/>
    </source>
</evidence>
<feature type="domain" description="2Fe-2S ferredoxin-type" evidence="20">
    <location>
        <begin position="1"/>
        <end position="78"/>
    </location>
</feature>
<feature type="binding site" evidence="18">
    <location>
        <position position="901"/>
    </location>
    <ligand>
        <name>substrate</name>
    </ligand>
</feature>
<dbReference type="FunFam" id="1.10.150.120:FF:000001">
    <property type="entry name" value="Aldehyde oxidase 1"/>
    <property type="match status" value="1"/>
</dbReference>
<dbReference type="GO" id="GO:0051287">
    <property type="term" value="F:NAD binding"/>
    <property type="evidence" value="ECO:0007669"/>
    <property type="project" value="InterPro"/>
</dbReference>
<feature type="binding site" evidence="19">
    <location>
        <position position="35"/>
    </location>
    <ligand>
        <name>[2Fe-2S] cluster</name>
        <dbReference type="ChEBI" id="CHEBI:190135"/>
        <label>1</label>
    </ligand>
</feature>
<dbReference type="Gene3D" id="3.30.390.50">
    <property type="entry name" value="CO dehydrogenase flavoprotein, C-terminal domain"/>
    <property type="match status" value="1"/>
</dbReference>
<keyword evidence="12" id="KW-0560">Oxidoreductase</keyword>
<evidence type="ECO:0000256" key="6">
    <source>
        <dbReference type="ARBA" id="ARBA00022490"/>
    </source>
</evidence>
<dbReference type="Gene3D" id="3.10.20.30">
    <property type="match status" value="1"/>
</dbReference>
<evidence type="ECO:0000256" key="9">
    <source>
        <dbReference type="ARBA" id="ARBA00022714"/>
    </source>
</evidence>
<feature type="binding site" evidence="18">
    <location>
        <begin position="247"/>
        <end position="254"/>
    </location>
    <ligand>
        <name>FAD</name>
        <dbReference type="ChEBI" id="CHEBI:57692"/>
    </ligand>
</feature>
<dbReference type="FunFam" id="3.30.390.50:FF:000001">
    <property type="entry name" value="Xanthine dehydrogenase oxidase"/>
    <property type="match status" value="1"/>
</dbReference>
<evidence type="ECO:0000256" key="13">
    <source>
        <dbReference type="ARBA" id="ARBA00023004"/>
    </source>
</evidence>
<evidence type="ECO:0000256" key="5">
    <source>
        <dbReference type="ARBA" id="ARBA00013041"/>
    </source>
</evidence>
<gene>
    <name evidence="22" type="primary">Aox1</name>
    <name evidence="22" type="ORF">TRILEU_R12656</name>
</gene>
<evidence type="ECO:0000259" key="21">
    <source>
        <dbReference type="PROSITE" id="PS51387"/>
    </source>
</evidence>
<evidence type="ECO:0000256" key="7">
    <source>
        <dbReference type="ARBA" id="ARBA00022505"/>
    </source>
</evidence>
<evidence type="ECO:0000256" key="19">
    <source>
        <dbReference type="PIRSR" id="PIRSR000127-3"/>
    </source>
</evidence>
<dbReference type="InterPro" id="IPR037165">
    <property type="entry name" value="AldOxase/xan_DH_Mopterin-bd_sf"/>
</dbReference>
<feature type="binding site" evidence="18">
    <location>
        <position position="350"/>
    </location>
    <ligand>
        <name>FAD</name>
        <dbReference type="ChEBI" id="CHEBI:57692"/>
    </ligand>
</feature>
<feature type="binding site" evidence="19">
    <location>
        <position position="30"/>
    </location>
    <ligand>
        <name>[2Fe-2S] cluster</name>
        <dbReference type="ChEBI" id="CHEBI:190135"/>
        <label>1</label>
    </ligand>
</feature>
<feature type="binding site" evidence="18">
    <location>
        <position position="408"/>
    </location>
    <ligand>
        <name>FAD</name>
        <dbReference type="ChEBI" id="CHEBI:57692"/>
    </ligand>
</feature>
<dbReference type="InterPro" id="IPR000674">
    <property type="entry name" value="Ald_Oxase/Xan_DH_a/b"/>
</dbReference>
<dbReference type="SMART" id="SM01092">
    <property type="entry name" value="CO_deh_flav_C"/>
    <property type="match status" value="1"/>
</dbReference>
<keyword evidence="23" id="KW-1185">Reference proteome</keyword>
<feature type="binding site" evidence="19">
    <location>
        <position position="899"/>
    </location>
    <ligand>
        <name>Mo-molybdopterin</name>
        <dbReference type="ChEBI" id="CHEBI:71302"/>
    </ligand>
    <ligandPart>
        <name>Mo</name>
        <dbReference type="ChEBI" id="CHEBI:28685"/>
    </ligandPart>
</feature>
<dbReference type="Pfam" id="PF00941">
    <property type="entry name" value="FAD_binding_5"/>
    <property type="match status" value="1"/>
</dbReference>
<dbReference type="Gene3D" id="3.30.43.10">
    <property type="entry name" value="Uridine Diphospho-n-acetylenolpyruvylglucosamine Reductase, domain 2"/>
    <property type="match status" value="1"/>
</dbReference>
<dbReference type="SUPFAM" id="SSF54665">
    <property type="entry name" value="CO dehydrogenase molybdoprotein N-domain-like"/>
    <property type="match status" value="1"/>
</dbReference>
<keyword evidence="7 19" id="KW-0500">Molybdenum</keyword>
<feature type="binding site" evidence="19">
    <location>
        <position position="785"/>
    </location>
    <ligand>
        <name>Mo-molybdopterin</name>
        <dbReference type="ChEBI" id="CHEBI:71302"/>
    </ligand>
    <ligandPart>
        <name>Mo</name>
        <dbReference type="ChEBI" id="CHEBI:28685"/>
    </ligandPart>
</feature>
<dbReference type="PANTHER" id="PTHR45444:SF3">
    <property type="entry name" value="XANTHINE DEHYDROGENASE"/>
    <property type="match status" value="1"/>
</dbReference>
<dbReference type="Gene3D" id="1.10.150.120">
    <property type="entry name" value="[2Fe-2S]-binding domain"/>
    <property type="match status" value="1"/>
</dbReference>
<feature type="binding site" evidence="19">
    <location>
        <position position="60"/>
    </location>
    <ligand>
        <name>[2Fe-2S] cluster</name>
        <dbReference type="ChEBI" id="CHEBI:190135"/>
        <label>1</label>
    </ligand>
</feature>
<protein>
    <recommendedName>
        <fullName evidence="5">aldehyde oxidase</fullName>
        <ecNumber evidence="5">1.2.3.1</ecNumber>
    </recommendedName>
</protein>
<dbReference type="PROSITE" id="PS51387">
    <property type="entry name" value="FAD_PCMH"/>
    <property type="match status" value="1"/>
</dbReference>
<feature type="binding site" evidence="19">
    <location>
        <position position="38"/>
    </location>
    <ligand>
        <name>[2Fe-2S] cluster</name>
        <dbReference type="ChEBI" id="CHEBI:190135"/>
        <label>1</label>
    </ligand>
</feature>
<dbReference type="GO" id="GO:0005737">
    <property type="term" value="C:cytoplasm"/>
    <property type="evidence" value="ECO:0007669"/>
    <property type="project" value="UniProtKB-SubCell"/>
</dbReference>
<dbReference type="Pfam" id="PF02738">
    <property type="entry name" value="MoCoBD_1"/>
    <property type="match status" value="1"/>
</dbReference>
<evidence type="ECO:0000256" key="14">
    <source>
        <dbReference type="ARBA" id="ARBA00023014"/>
    </source>
</evidence>
<dbReference type="PROSITE" id="PS00197">
    <property type="entry name" value="2FE2S_FER_1"/>
    <property type="match status" value="1"/>
</dbReference>
<dbReference type="InterPro" id="IPR008274">
    <property type="entry name" value="AldOxase/xan_DH_MoCoBD1"/>
</dbReference>
<dbReference type="FunFam" id="3.30.365.10:FF:000003">
    <property type="entry name" value="Aldehyde oxidase 1"/>
    <property type="match status" value="1"/>
</dbReference>
<comment type="cofactor">
    <cofactor evidence="19">
        <name>Mo-molybdopterin</name>
        <dbReference type="ChEBI" id="CHEBI:71302"/>
    </cofactor>
    <text evidence="19">Binds 1 Mo-molybdopterin (Mo-MPT) cofactor per subunit.</text>
</comment>
<keyword evidence="13 19" id="KW-0408">Iron</keyword>
<dbReference type="PROSITE" id="PS51085">
    <property type="entry name" value="2FE2S_FER_2"/>
    <property type="match status" value="1"/>
</dbReference>
<dbReference type="PIRSF" id="PIRSF000127">
    <property type="entry name" value="Xanthine_DH"/>
    <property type="match status" value="1"/>
</dbReference>
<dbReference type="FunFam" id="3.90.1170.50:FF:000001">
    <property type="entry name" value="Aldehyde oxidase 1"/>
    <property type="match status" value="1"/>
</dbReference>
<name>A0A852J848_9PICI</name>
<dbReference type="InterPro" id="IPR036884">
    <property type="entry name" value="2Fe-2S-bd_dom_sf"/>
</dbReference>
<dbReference type="Gene3D" id="3.30.365.10">
    <property type="entry name" value="Aldehyde oxidase/xanthine dehydrogenase, molybdopterin binding domain"/>
    <property type="match status" value="4"/>
</dbReference>
<dbReference type="FunFam" id="3.10.20.30:FF:000015">
    <property type="entry name" value="Aldehyde oxidase 1"/>
    <property type="match status" value="1"/>
</dbReference>
<keyword evidence="9 19" id="KW-0001">2Fe-2S</keyword>
<accession>A0A852J848</accession>
<feature type="binding site" evidence="18">
    <location>
        <begin position="337"/>
        <end position="341"/>
    </location>
    <ligand>
        <name>FAD</name>
        <dbReference type="ChEBI" id="CHEBI:57692"/>
    </ligand>
</feature>
<evidence type="ECO:0000313" key="23">
    <source>
        <dbReference type="Proteomes" id="UP000627253"/>
    </source>
</evidence>
<dbReference type="Pfam" id="PF00111">
    <property type="entry name" value="Fer2"/>
    <property type="match status" value="1"/>
</dbReference>
<evidence type="ECO:0000256" key="18">
    <source>
        <dbReference type="PIRSR" id="PIRSR000127-2"/>
    </source>
</evidence>
<dbReference type="InterPro" id="IPR046867">
    <property type="entry name" value="AldOxase/xan_DH_MoCoBD2"/>
</dbReference>
<dbReference type="InterPro" id="IPR012675">
    <property type="entry name" value="Beta-grasp_dom_sf"/>
</dbReference>
<dbReference type="OrthoDB" id="8300278at2759"/>
<feature type="binding site" evidence="19">
    <location>
        <position position="754"/>
    </location>
    <ligand>
        <name>Mo-molybdopterin</name>
        <dbReference type="ChEBI" id="CHEBI:71302"/>
    </ligand>
    <ligandPart>
        <name>Mo</name>
        <dbReference type="ChEBI" id="CHEBI:28685"/>
    </ligandPart>
</feature>
<keyword evidence="10 19" id="KW-0479">Metal-binding</keyword>
<feature type="binding site" evidence="18">
    <location>
        <position position="390"/>
    </location>
    <ligand>
        <name>FAD</name>
        <dbReference type="ChEBI" id="CHEBI:57692"/>
    </ligand>
</feature>
<evidence type="ECO:0000256" key="8">
    <source>
        <dbReference type="ARBA" id="ARBA00022630"/>
    </source>
</evidence>
<evidence type="ECO:0000256" key="3">
    <source>
        <dbReference type="ARBA" id="ARBA00006849"/>
    </source>
</evidence>
<evidence type="ECO:0000256" key="16">
    <source>
        <dbReference type="ARBA" id="ARBA00047679"/>
    </source>
</evidence>